<evidence type="ECO:0000313" key="16">
    <source>
        <dbReference type="Proteomes" id="UP000759537"/>
    </source>
</evidence>
<dbReference type="GO" id="GO:0000214">
    <property type="term" value="C:tRNA-intron endonuclease complex"/>
    <property type="evidence" value="ECO:0007669"/>
    <property type="project" value="UniProtKB-UniRule"/>
</dbReference>
<dbReference type="EC" id="4.6.1.16" evidence="3 10"/>
<comment type="similarity">
    <text evidence="2 10">Belongs to the tRNA-intron endonuclease family.</text>
</comment>
<keyword evidence="6 10" id="KW-0456">Lyase</keyword>
<keyword evidence="7" id="KW-0539">Nucleus</keyword>
<dbReference type="GO" id="GO:0005730">
    <property type="term" value="C:nucleolus"/>
    <property type="evidence" value="ECO:0007669"/>
    <property type="project" value="UniProtKB-SubCell"/>
</dbReference>
<dbReference type="PIRSF" id="PIRSF017250">
    <property type="entry name" value="tRNA_splic_SEN34"/>
    <property type="match status" value="1"/>
</dbReference>
<keyword evidence="5 10" id="KW-0819">tRNA processing</keyword>
<dbReference type="InterPro" id="IPR036167">
    <property type="entry name" value="tRNA_intron_Endo_cat-like_sf"/>
</dbReference>
<dbReference type="OrthoDB" id="48041at2759"/>
<dbReference type="GO" id="GO:0000213">
    <property type="term" value="F:tRNA-intron lyase activity"/>
    <property type="evidence" value="ECO:0007669"/>
    <property type="project" value="UniProtKB-UniRule"/>
</dbReference>
<comment type="function">
    <text evidence="10">Constitutes one of the two catalytic subunit of the tRNA-splicing endonuclease complex, a complex responsible for identification and cleavage of the splice sites in pre-tRNA. It cleaves pre-tRNA at the 5'- and 3'-splice sites to release the intron. The products are an intron and two tRNA half-molecules bearing 2',3'-cyclic phosphate and 5'-OH termini. There are no conserved sequences at the splice sites, but the intron is invariably located at the same site in the gene, placing the splice sites an invariant distance from the constant structural features of the tRNA body.</text>
</comment>
<keyword evidence="15" id="KW-0255">Endonuclease</keyword>
<feature type="active site" evidence="11">
    <location>
        <position position="280"/>
    </location>
</feature>
<sequence>MASRIPIHVSNHTAFVWDVDHAATLRSEHRICGVLTGTLPHLSQQNVFLGLPLVLMPEELVLLVEKQLAMIVHDPAAHHTPTPSQLETWDASRRQDIAQQLARLEQRKAEDRASATATATATSAMTATPVPQDATLAATIQQKRAEREARRRQLATATATAAATSDAAAVSGATIRGSEERDDAIATAPASNNNAVYTVSVPTTSDTFAWYNSNNEHDDDSPQQGRTHTYETLDAARAAGVWNYPSSAEERARCEVFRDLWEKGYYMGGGSKFGGDWLVYPGDPLRYHSHFVATVQSSPSAPLRPMEVVAHGRLGTATKKAHLLCGWDPVSREVTYISIEWAGFG</sequence>
<dbReference type="InterPro" id="IPR011856">
    <property type="entry name" value="tRNA_endonuc-like_dom_sf"/>
</dbReference>
<protein>
    <recommendedName>
        <fullName evidence="9 10">tRNA-splicing endonuclease subunit Sen34</fullName>
        <ecNumber evidence="3 10">4.6.1.16</ecNumber>
    </recommendedName>
</protein>
<evidence type="ECO:0000259" key="13">
    <source>
        <dbReference type="Pfam" id="PF01974"/>
    </source>
</evidence>
<dbReference type="EMBL" id="WHVB01000010">
    <property type="protein sequence ID" value="KAF8479086.1"/>
    <property type="molecule type" value="Genomic_DNA"/>
</dbReference>
<dbReference type="Pfam" id="PF26577">
    <property type="entry name" value="TSEN34_N"/>
    <property type="match status" value="1"/>
</dbReference>
<dbReference type="FunFam" id="3.40.1350.10:FF:000002">
    <property type="entry name" value="tRNA-splicing endonuclease subunit Sen34"/>
    <property type="match status" value="1"/>
</dbReference>
<evidence type="ECO:0000313" key="15">
    <source>
        <dbReference type="EMBL" id="KAF8479086.1"/>
    </source>
</evidence>
<feature type="region of interest" description="Disordered" evidence="12">
    <location>
        <begin position="106"/>
        <end position="176"/>
    </location>
</feature>
<reference evidence="15" key="1">
    <citation type="submission" date="2019-10" db="EMBL/GenBank/DDBJ databases">
        <authorList>
            <consortium name="DOE Joint Genome Institute"/>
            <person name="Kuo A."/>
            <person name="Miyauchi S."/>
            <person name="Kiss E."/>
            <person name="Drula E."/>
            <person name="Kohler A."/>
            <person name="Sanchez-Garcia M."/>
            <person name="Andreopoulos B."/>
            <person name="Barry K.W."/>
            <person name="Bonito G."/>
            <person name="Buee M."/>
            <person name="Carver A."/>
            <person name="Chen C."/>
            <person name="Cichocki N."/>
            <person name="Clum A."/>
            <person name="Culley D."/>
            <person name="Crous P.W."/>
            <person name="Fauchery L."/>
            <person name="Girlanda M."/>
            <person name="Hayes R."/>
            <person name="Keri Z."/>
            <person name="LaButti K."/>
            <person name="Lipzen A."/>
            <person name="Lombard V."/>
            <person name="Magnuson J."/>
            <person name="Maillard F."/>
            <person name="Morin E."/>
            <person name="Murat C."/>
            <person name="Nolan M."/>
            <person name="Ohm R."/>
            <person name="Pangilinan J."/>
            <person name="Pereira M."/>
            <person name="Perotto S."/>
            <person name="Peter M."/>
            <person name="Riley R."/>
            <person name="Sitrit Y."/>
            <person name="Stielow B."/>
            <person name="Szollosi G."/>
            <person name="Zifcakova L."/>
            <person name="Stursova M."/>
            <person name="Spatafora J.W."/>
            <person name="Tedersoo L."/>
            <person name="Vaario L.-M."/>
            <person name="Yamada A."/>
            <person name="Yan M."/>
            <person name="Wang P."/>
            <person name="Xu J."/>
            <person name="Bruns T."/>
            <person name="Baldrian P."/>
            <person name="Vilgalys R."/>
            <person name="Henrissat B."/>
            <person name="Grigoriev I.V."/>
            <person name="Hibbett D."/>
            <person name="Nagy L.G."/>
            <person name="Martin F.M."/>
        </authorList>
    </citation>
    <scope>NUCLEOTIDE SEQUENCE</scope>
    <source>
        <strain evidence="15">Prilba</strain>
    </source>
</reference>
<evidence type="ECO:0000259" key="14">
    <source>
        <dbReference type="Pfam" id="PF26577"/>
    </source>
</evidence>
<evidence type="ECO:0000256" key="8">
    <source>
        <dbReference type="ARBA" id="ARBA00064779"/>
    </source>
</evidence>
<dbReference type="Pfam" id="PF01974">
    <property type="entry name" value="tRNA_int_endo"/>
    <property type="match status" value="1"/>
</dbReference>
<keyword evidence="15" id="KW-0378">Hydrolase</keyword>
<dbReference type="GO" id="GO:0006397">
    <property type="term" value="P:mRNA processing"/>
    <property type="evidence" value="ECO:0007669"/>
    <property type="project" value="UniProtKB-KW"/>
</dbReference>
<evidence type="ECO:0000256" key="12">
    <source>
        <dbReference type="SAM" id="MobiDB-lite"/>
    </source>
</evidence>
<feature type="domain" description="TSEN34 N-terminal" evidence="14">
    <location>
        <begin position="5"/>
        <end position="74"/>
    </location>
</feature>
<dbReference type="GO" id="GO:0000379">
    <property type="term" value="P:tRNA-type intron splice site recognition and cleavage"/>
    <property type="evidence" value="ECO:0007669"/>
    <property type="project" value="UniProtKB-UniRule"/>
</dbReference>
<dbReference type="InterPro" id="IPR006677">
    <property type="entry name" value="tRNA_intron_Endonuc_cat-like"/>
</dbReference>
<gene>
    <name evidence="15" type="ORF">DFH94DRAFT_651734</name>
</gene>
<dbReference type="PANTHER" id="PTHR13070">
    <property type="entry name" value="TRNA-SPLICING ENDONUCLEASE SUBUNIT SEN34-RELATED"/>
    <property type="match status" value="1"/>
</dbReference>
<dbReference type="PANTHER" id="PTHR13070:SF0">
    <property type="entry name" value="TRNA-SPLICING ENDONUCLEASE SUBUNIT SEN34"/>
    <property type="match status" value="1"/>
</dbReference>
<dbReference type="Proteomes" id="UP000759537">
    <property type="component" value="Unassembled WGS sequence"/>
</dbReference>
<evidence type="ECO:0000256" key="3">
    <source>
        <dbReference type="ARBA" id="ARBA00012573"/>
    </source>
</evidence>
<keyword evidence="16" id="KW-1185">Reference proteome</keyword>
<proteinExistence type="inferred from homology"/>
<evidence type="ECO:0000256" key="7">
    <source>
        <dbReference type="ARBA" id="ARBA00023242"/>
    </source>
</evidence>
<dbReference type="Gene3D" id="3.40.1350.10">
    <property type="match status" value="1"/>
</dbReference>
<feature type="compositionally biased region" description="Low complexity" evidence="12">
    <location>
        <begin position="114"/>
        <end position="128"/>
    </location>
</feature>
<keyword evidence="4" id="KW-0507">mRNA processing</keyword>
<dbReference type="AlphaFoldDB" id="A0A9P5MUJ9"/>
<feature type="active site" evidence="11">
    <location>
        <position position="320"/>
    </location>
</feature>
<evidence type="ECO:0000256" key="9">
    <source>
        <dbReference type="ARBA" id="ARBA00070870"/>
    </source>
</evidence>
<evidence type="ECO:0000256" key="11">
    <source>
        <dbReference type="PIRSR" id="PIRSR017250-50"/>
    </source>
</evidence>
<feature type="domain" description="tRNA intron endonuclease catalytic" evidence="13">
    <location>
        <begin position="253"/>
        <end position="328"/>
    </location>
</feature>
<reference evidence="15" key="2">
    <citation type="journal article" date="2020" name="Nat. Commun.">
        <title>Large-scale genome sequencing of mycorrhizal fungi provides insights into the early evolution of symbiotic traits.</title>
        <authorList>
            <person name="Miyauchi S."/>
            <person name="Kiss E."/>
            <person name="Kuo A."/>
            <person name="Drula E."/>
            <person name="Kohler A."/>
            <person name="Sanchez-Garcia M."/>
            <person name="Morin E."/>
            <person name="Andreopoulos B."/>
            <person name="Barry K.W."/>
            <person name="Bonito G."/>
            <person name="Buee M."/>
            <person name="Carver A."/>
            <person name="Chen C."/>
            <person name="Cichocki N."/>
            <person name="Clum A."/>
            <person name="Culley D."/>
            <person name="Crous P.W."/>
            <person name="Fauchery L."/>
            <person name="Girlanda M."/>
            <person name="Hayes R.D."/>
            <person name="Keri Z."/>
            <person name="LaButti K."/>
            <person name="Lipzen A."/>
            <person name="Lombard V."/>
            <person name="Magnuson J."/>
            <person name="Maillard F."/>
            <person name="Murat C."/>
            <person name="Nolan M."/>
            <person name="Ohm R.A."/>
            <person name="Pangilinan J."/>
            <person name="Pereira M.F."/>
            <person name="Perotto S."/>
            <person name="Peter M."/>
            <person name="Pfister S."/>
            <person name="Riley R."/>
            <person name="Sitrit Y."/>
            <person name="Stielow J.B."/>
            <person name="Szollosi G."/>
            <person name="Zifcakova L."/>
            <person name="Stursova M."/>
            <person name="Spatafora J.W."/>
            <person name="Tedersoo L."/>
            <person name="Vaario L.M."/>
            <person name="Yamada A."/>
            <person name="Yan M."/>
            <person name="Wang P."/>
            <person name="Xu J."/>
            <person name="Bruns T."/>
            <person name="Baldrian P."/>
            <person name="Vilgalys R."/>
            <person name="Dunand C."/>
            <person name="Henrissat B."/>
            <person name="Grigoriev I.V."/>
            <person name="Hibbett D."/>
            <person name="Nagy L.G."/>
            <person name="Martin F.M."/>
        </authorList>
    </citation>
    <scope>NUCLEOTIDE SEQUENCE</scope>
    <source>
        <strain evidence="15">Prilba</strain>
    </source>
</reference>
<comment type="caution">
    <text evidence="15">The sequence shown here is derived from an EMBL/GenBank/DDBJ whole genome shotgun (WGS) entry which is preliminary data.</text>
</comment>
<name>A0A9P5MUJ9_9AGAM</name>
<comment type="subcellular location">
    <subcellularLocation>
        <location evidence="1">Nucleus</location>
        <location evidence="1">Nucleolus</location>
    </subcellularLocation>
</comment>
<evidence type="ECO:0000256" key="4">
    <source>
        <dbReference type="ARBA" id="ARBA00022664"/>
    </source>
</evidence>
<dbReference type="InterPro" id="IPR059049">
    <property type="entry name" value="TSEN34_N"/>
</dbReference>
<evidence type="ECO:0000256" key="10">
    <source>
        <dbReference type="PIRNR" id="PIRNR017250"/>
    </source>
</evidence>
<dbReference type="GO" id="GO:0003676">
    <property type="term" value="F:nucleic acid binding"/>
    <property type="evidence" value="ECO:0007669"/>
    <property type="project" value="InterPro"/>
</dbReference>
<evidence type="ECO:0000256" key="5">
    <source>
        <dbReference type="ARBA" id="ARBA00022694"/>
    </source>
</evidence>
<feature type="compositionally biased region" description="Low complexity" evidence="12">
    <location>
        <begin position="154"/>
        <end position="174"/>
    </location>
</feature>
<dbReference type="InterPro" id="IPR016690">
    <property type="entry name" value="TSEN34"/>
</dbReference>
<dbReference type="CDD" id="cd22363">
    <property type="entry name" value="tRNA-intron_lyase_C"/>
    <property type="match status" value="1"/>
</dbReference>
<evidence type="ECO:0000256" key="2">
    <source>
        <dbReference type="ARBA" id="ARBA00008078"/>
    </source>
</evidence>
<comment type="subunit">
    <text evidence="8">tRNA splicing endonuclease is a heterotetramer composed of TSEN2, TSEN15, TSEN34/LENG5 and TSEN54. tRNA splicing endonuclease complex also contains proteins of the pre-mRNA 3'-end processing machinery such as CLP1, CPSF1, CPSF4 and CSTF2.</text>
</comment>
<evidence type="ECO:0000256" key="6">
    <source>
        <dbReference type="ARBA" id="ARBA00023239"/>
    </source>
</evidence>
<evidence type="ECO:0000256" key="1">
    <source>
        <dbReference type="ARBA" id="ARBA00004604"/>
    </source>
</evidence>
<accession>A0A9P5MUJ9</accession>
<feature type="active site" evidence="11">
    <location>
        <position position="288"/>
    </location>
</feature>
<organism evidence="15 16">
    <name type="scientific">Russula ochroleuca</name>
    <dbReference type="NCBI Taxonomy" id="152965"/>
    <lineage>
        <taxon>Eukaryota</taxon>
        <taxon>Fungi</taxon>
        <taxon>Dikarya</taxon>
        <taxon>Basidiomycota</taxon>
        <taxon>Agaricomycotina</taxon>
        <taxon>Agaricomycetes</taxon>
        <taxon>Russulales</taxon>
        <taxon>Russulaceae</taxon>
        <taxon>Russula</taxon>
    </lineage>
</organism>
<keyword evidence="15" id="KW-0540">Nuclease</keyword>
<dbReference type="SUPFAM" id="SSF53032">
    <property type="entry name" value="tRNA-intron endonuclease catalytic domain-like"/>
    <property type="match status" value="1"/>
</dbReference>